<accession>A0ABQ9H049</accession>
<sequence length="824" mass="89419">MIDGWRPSMLLESDVSFADVCGWSSRLNFTVLSVLEQEFFSPLAAAWMRSHALLTELHTIGAHSCEVFHSLAQSYPGRSGAVIHRQLLYFNLKVKNIHIQLSWSGQISQLPQSQSGTPVSCQALSQQKRLRNMFCTGISEASNKHSPQGQPGSVPDGMAPGFSHVGIVPDDAAGLRVFPEISCFSRPFISALLHAHLASPLSAPKFSMLRAAKISSLTHSNKHYQYTKRHYTMPDSVKACARSAITAAIPASVAPILTFHALCGQISYQVSCYIGFSSLAATGSKIKEIRAKSDAHRLSQGTSLTQPTCVGRHLTSGCEGGVGGGRVDLSSQESGNRYSISGSRSNSTSARGICHDPMWRFSKEKFQSNQTKLAVGIGIVPDDAAGRRVFSGVSHPLTPFFILALLHTHLNHPRRLLRATLISSLHFSGGIFHETCYPSLNASRYGGVYGITDRTILSAAQVEAKLSHPPDRCQPSLLRAAAGTGLLSGAVGGREGVTRHVDPAFPRNPLPKAEDGKWRTYFRISVKKIVGYDGMPSEAKEPATIERERERERESCGDVTKQWLASLVTEHGTALSTTSNGLSTALSTTNSNALSTALSTTIRVHFGSLWVIMSHQGLLERDVTAVGGILALSQVEGGRTPSTACVAERAQSFDIMGTRLRPRSRIKVDVTWIQYGVRVTSQRGGRPAPAPSLESVALEHIPFLPPLHSGAARYSSHFILVGSQNLDIESSPDLFTHSLTAFYIEILKSTSFTTYQNYTLPGQPPYGDLHSLSDLCVVLLIQRAAHRYVCHLHFVAPTDQAVPAQHVIITDKLVFKTHGAQLGR</sequence>
<evidence type="ECO:0000313" key="3">
    <source>
        <dbReference type="Proteomes" id="UP001159363"/>
    </source>
</evidence>
<protein>
    <submittedName>
        <fullName evidence="2">Uncharacterized protein</fullName>
    </submittedName>
</protein>
<feature type="compositionally biased region" description="Basic and acidic residues" evidence="1">
    <location>
        <begin position="538"/>
        <end position="556"/>
    </location>
</feature>
<feature type="region of interest" description="Disordered" evidence="1">
    <location>
        <begin position="537"/>
        <end position="556"/>
    </location>
</feature>
<comment type="caution">
    <text evidence="2">The sequence shown here is derived from an EMBL/GenBank/DDBJ whole genome shotgun (WGS) entry which is preliminary data.</text>
</comment>
<organism evidence="2 3">
    <name type="scientific">Dryococelus australis</name>
    <dbReference type="NCBI Taxonomy" id="614101"/>
    <lineage>
        <taxon>Eukaryota</taxon>
        <taxon>Metazoa</taxon>
        <taxon>Ecdysozoa</taxon>
        <taxon>Arthropoda</taxon>
        <taxon>Hexapoda</taxon>
        <taxon>Insecta</taxon>
        <taxon>Pterygota</taxon>
        <taxon>Neoptera</taxon>
        <taxon>Polyneoptera</taxon>
        <taxon>Phasmatodea</taxon>
        <taxon>Verophasmatodea</taxon>
        <taxon>Anareolatae</taxon>
        <taxon>Phasmatidae</taxon>
        <taxon>Eurycanthinae</taxon>
        <taxon>Dryococelus</taxon>
    </lineage>
</organism>
<feature type="compositionally biased region" description="Polar residues" evidence="1">
    <location>
        <begin position="329"/>
        <end position="349"/>
    </location>
</feature>
<gene>
    <name evidence="2" type="ORF">PR048_022124</name>
</gene>
<proteinExistence type="predicted"/>
<name>A0ABQ9H049_9NEOP</name>
<dbReference type="Proteomes" id="UP001159363">
    <property type="component" value="Chromosome 7"/>
</dbReference>
<evidence type="ECO:0000313" key="2">
    <source>
        <dbReference type="EMBL" id="KAJ8877669.1"/>
    </source>
</evidence>
<keyword evidence="3" id="KW-1185">Reference proteome</keyword>
<reference evidence="2 3" key="1">
    <citation type="submission" date="2023-02" db="EMBL/GenBank/DDBJ databases">
        <title>LHISI_Scaffold_Assembly.</title>
        <authorList>
            <person name="Stuart O.P."/>
            <person name="Cleave R."/>
            <person name="Magrath M.J.L."/>
            <person name="Mikheyev A.S."/>
        </authorList>
    </citation>
    <scope>NUCLEOTIDE SEQUENCE [LARGE SCALE GENOMIC DNA]</scope>
    <source>
        <strain evidence="2">Daus_M_001</strain>
        <tissue evidence="2">Leg muscle</tissue>
    </source>
</reference>
<evidence type="ECO:0000256" key="1">
    <source>
        <dbReference type="SAM" id="MobiDB-lite"/>
    </source>
</evidence>
<dbReference type="EMBL" id="JARBHB010000008">
    <property type="protein sequence ID" value="KAJ8877669.1"/>
    <property type="molecule type" value="Genomic_DNA"/>
</dbReference>
<feature type="region of interest" description="Disordered" evidence="1">
    <location>
        <begin position="324"/>
        <end position="349"/>
    </location>
</feature>